<gene>
    <name evidence="14" type="ORF">RHGRI_038674</name>
</gene>
<dbReference type="PROSITE" id="PS00107">
    <property type="entry name" value="PROTEIN_KINASE_ATP"/>
    <property type="match status" value="1"/>
</dbReference>
<evidence type="ECO:0008006" key="16">
    <source>
        <dbReference type="Google" id="ProtNLM"/>
    </source>
</evidence>
<evidence type="ECO:0000313" key="15">
    <source>
        <dbReference type="Proteomes" id="UP000823749"/>
    </source>
</evidence>
<dbReference type="InterPro" id="IPR000270">
    <property type="entry name" value="PB1_dom"/>
</dbReference>
<keyword evidence="3" id="KW-0808">Transferase</keyword>
<evidence type="ECO:0000256" key="8">
    <source>
        <dbReference type="ARBA" id="ARBA00022840"/>
    </source>
</evidence>
<evidence type="ECO:0000256" key="5">
    <source>
        <dbReference type="ARBA" id="ARBA00022741"/>
    </source>
</evidence>
<evidence type="ECO:0000256" key="7">
    <source>
        <dbReference type="ARBA" id="ARBA00022801"/>
    </source>
</evidence>
<keyword evidence="8 10" id="KW-0067">ATP-binding</keyword>
<dbReference type="Gene3D" id="3.10.20.90">
    <property type="entry name" value="Phosphatidylinositol 3-kinase Catalytic Subunit, Chain A, domain 1"/>
    <property type="match status" value="1"/>
</dbReference>
<dbReference type="GO" id="GO:0016791">
    <property type="term" value="F:phosphatase activity"/>
    <property type="evidence" value="ECO:0007669"/>
    <property type="project" value="InterPro"/>
</dbReference>
<evidence type="ECO:0000256" key="11">
    <source>
        <dbReference type="SAM" id="MobiDB-lite"/>
    </source>
</evidence>
<reference evidence="14" key="1">
    <citation type="submission" date="2020-08" db="EMBL/GenBank/DDBJ databases">
        <title>Plant Genome Project.</title>
        <authorList>
            <person name="Zhang R.-G."/>
        </authorList>
    </citation>
    <scope>NUCLEOTIDE SEQUENCE</scope>
    <source>
        <strain evidence="14">WSP0</strain>
        <tissue evidence="14">Leaf</tissue>
    </source>
</reference>
<dbReference type="PROSITE" id="PS51745">
    <property type="entry name" value="PB1"/>
    <property type="match status" value="1"/>
</dbReference>
<evidence type="ECO:0000256" key="2">
    <source>
        <dbReference type="ARBA" id="ARBA00022527"/>
    </source>
</evidence>
<keyword evidence="15" id="KW-1185">Reference proteome</keyword>
<dbReference type="InterPro" id="IPR023214">
    <property type="entry name" value="HAD_sf"/>
</dbReference>
<sequence>MDGTTTVVVFDFDHTMIEDNSDTWVVEQMGLTPLFDQLRRTLPWFTLIASILLLYSQSLQLFCLKKTSDRMMEELHSRGKTIEEITECLRRVPMNPRVISAIRKAHSLPRCELRIISDANQFFIETILKQFGLFDCFTEIVTNRSIIEGGRLRIFPYHSSPHGCNLCPPNLCKKLLEQITITYSIMLVGSPFGHGRVRDRFNVHDRSSGIIQSLLSASEMEKNPFVQAGALSTDLGEKNPFDQAGGIDGGVDQLKESCRFIPLCQILKATNDFDDALVVGTGGFGKVYKANIDDGATTTVVAIKRLSAVSNQGAEQFWTEVKLLSKLRHTNLVSLFGYCNENQEMILVYKYINQGALADHLYKTSREESGGSRSHLTWEQRLNICLDTACGLDYLHNGTLPGIIHRDVKSTNILLDEYLVAKVSDFGISKSMTTYLTTHVSTNVKGTFGYLDPDYFLTCRLTKKSDVYAFGVVLLEVLCGRPAIDTRLDEKQINLVNWAKINIKKGKLDRIIDPSLNGDITPHSLEYFAELASESGRPPDQHGEKNPSPTCKTLSTNGQTKMGNEIVGHLEETNEFLPDFVEGPNGVSSECEFQLKNQWSRFSAYPNSDGPVVPHPHMASTQILGENMESLGDLRNLLPLVGEPFLQGHVSGSMWTVPPCLDQAPSRLMPTIAHTMGSSDDLRNLLPLVGEPFSTGHVSGSIDWTVPPCLDQAPSQLMPTIAHTTGSSDDLRNLLPLVGEPFSAGHVSGSINWTVPPCSVPAPSQPMPTIAHTMGNSDDLRNLLALVEEPFPARQAFGSVSWTGPSCSDPALSQLMPTIPHTMPTIPRMVPLLTERKDTRSVKLRATYGDTTIQFNLPLTSGIRELNKEVLKRLEFELGRFKVEYEDEDGVLILIACDDDVRDYLQFLTSSGNQVIKPLVLKKVPNITNVGKSH</sequence>
<dbReference type="GO" id="GO:0004714">
    <property type="term" value="F:transmembrane receptor protein tyrosine kinase activity"/>
    <property type="evidence" value="ECO:0007669"/>
    <property type="project" value="InterPro"/>
</dbReference>
<dbReference type="InterPro" id="IPR045272">
    <property type="entry name" value="ANXUR1/2-like"/>
</dbReference>
<dbReference type="GO" id="GO:0009506">
    <property type="term" value="C:plasmodesma"/>
    <property type="evidence" value="ECO:0007669"/>
    <property type="project" value="TreeGrafter"/>
</dbReference>
<dbReference type="Pfam" id="PF07714">
    <property type="entry name" value="PK_Tyr_Ser-Thr"/>
    <property type="match status" value="1"/>
</dbReference>
<organism evidence="14 15">
    <name type="scientific">Rhododendron griersonianum</name>
    <dbReference type="NCBI Taxonomy" id="479676"/>
    <lineage>
        <taxon>Eukaryota</taxon>
        <taxon>Viridiplantae</taxon>
        <taxon>Streptophyta</taxon>
        <taxon>Embryophyta</taxon>
        <taxon>Tracheophyta</taxon>
        <taxon>Spermatophyta</taxon>
        <taxon>Magnoliopsida</taxon>
        <taxon>eudicotyledons</taxon>
        <taxon>Gunneridae</taxon>
        <taxon>Pentapetalae</taxon>
        <taxon>asterids</taxon>
        <taxon>Ericales</taxon>
        <taxon>Ericaceae</taxon>
        <taxon>Ericoideae</taxon>
        <taxon>Rhodoreae</taxon>
        <taxon>Rhododendron</taxon>
    </lineage>
</organism>
<keyword evidence="2" id="KW-0723">Serine/threonine-protein kinase</keyword>
<dbReference type="NCBIfam" id="TIGR01489">
    <property type="entry name" value="DKMTPPase-SF"/>
    <property type="match status" value="1"/>
</dbReference>
<feature type="region of interest" description="Disordered" evidence="11">
    <location>
        <begin position="533"/>
        <end position="558"/>
    </location>
</feature>
<evidence type="ECO:0000259" key="12">
    <source>
        <dbReference type="PROSITE" id="PS50011"/>
    </source>
</evidence>
<dbReference type="InterPro" id="IPR000719">
    <property type="entry name" value="Prot_kinase_dom"/>
</dbReference>
<feature type="compositionally biased region" description="Polar residues" evidence="11">
    <location>
        <begin position="547"/>
        <end position="558"/>
    </location>
</feature>
<dbReference type="SUPFAM" id="SSF56784">
    <property type="entry name" value="HAD-like"/>
    <property type="match status" value="1"/>
</dbReference>
<evidence type="ECO:0000259" key="13">
    <source>
        <dbReference type="PROSITE" id="PS51745"/>
    </source>
</evidence>
<dbReference type="GO" id="GO:0004674">
    <property type="term" value="F:protein serine/threonine kinase activity"/>
    <property type="evidence" value="ECO:0007669"/>
    <property type="project" value="UniProtKB-KW"/>
</dbReference>
<evidence type="ECO:0000256" key="9">
    <source>
        <dbReference type="ARBA" id="ARBA00022842"/>
    </source>
</evidence>
<evidence type="ECO:0000256" key="6">
    <source>
        <dbReference type="ARBA" id="ARBA00022777"/>
    </source>
</evidence>
<dbReference type="GO" id="GO:0005886">
    <property type="term" value="C:plasma membrane"/>
    <property type="evidence" value="ECO:0007669"/>
    <property type="project" value="TreeGrafter"/>
</dbReference>
<dbReference type="EMBL" id="JACTNZ010000036">
    <property type="protein sequence ID" value="KAG5512847.1"/>
    <property type="molecule type" value="Genomic_DNA"/>
</dbReference>
<dbReference type="GO" id="GO:0046872">
    <property type="term" value="F:metal ion binding"/>
    <property type="evidence" value="ECO:0007669"/>
    <property type="project" value="UniProtKB-KW"/>
</dbReference>
<dbReference type="Proteomes" id="UP000823749">
    <property type="component" value="Unassembled WGS sequence"/>
</dbReference>
<dbReference type="GO" id="GO:0005524">
    <property type="term" value="F:ATP binding"/>
    <property type="evidence" value="ECO:0007669"/>
    <property type="project" value="UniProtKB-UniRule"/>
</dbReference>
<keyword evidence="6" id="KW-0418">Kinase</keyword>
<dbReference type="PANTHER" id="PTHR27003:SF88">
    <property type="entry name" value="RECEPTOR-LIKE PROTEIN KINASE THESEUS 1"/>
    <property type="match status" value="1"/>
</dbReference>
<dbReference type="Pfam" id="PF06888">
    <property type="entry name" value="Put_Phosphatase"/>
    <property type="match status" value="2"/>
</dbReference>
<dbReference type="SUPFAM" id="SSF56112">
    <property type="entry name" value="Protein kinase-like (PK-like)"/>
    <property type="match status" value="1"/>
</dbReference>
<dbReference type="InterPro" id="IPR053793">
    <property type="entry name" value="PB1-like"/>
</dbReference>
<dbReference type="FunFam" id="3.30.200.20:FF:000039">
    <property type="entry name" value="receptor-like protein kinase FERONIA"/>
    <property type="match status" value="1"/>
</dbReference>
<accession>A0AAV6HID4</accession>
<feature type="domain" description="Protein kinase" evidence="12">
    <location>
        <begin position="273"/>
        <end position="577"/>
    </location>
</feature>
<dbReference type="InterPro" id="IPR006384">
    <property type="entry name" value="HAD_hydro_PyrdxlP_Pase-like"/>
</dbReference>
<dbReference type="Gene3D" id="3.40.50.1000">
    <property type="entry name" value="HAD superfamily/HAD-like"/>
    <property type="match status" value="1"/>
</dbReference>
<dbReference type="Pfam" id="PF00564">
    <property type="entry name" value="PB1"/>
    <property type="match status" value="1"/>
</dbReference>
<evidence type="ECO:0000256" key="3">
    <source>
        <dbReference type="ARBA" id="ARBA00022679"/>
    </source>
</evidence>
<evidence type="ECO:0000256" key="10">
    <source>
        <dbReference type="PROSITE-ProRule" id="PRU10141"/>
    </source>
</evidence>
<evidence type="ECO:0000256" key="1">
    <source>
        <dbReference type="ARBA" id="ARBA00001946"/>
    </source>
</evidence>
<dbReference type="SMART" id="SM00666">
    <property type="entry name" value="PB1"/>
    <property type="match status" value="1"/>
</dbReference>
<dbReference type="PROSITE" id="PS50011">
    <property type="entry name" value="PROTEIN_KINASE_DOM"/>
    <property type="match status" value="1"/>
</dbReference>
<evidence type="ECO:0000256" key="4">
    <source>
        <dbReference type="ARBA" id="ARBA00022723"/>
    </source>
</evidence>
<dbReference type="InterPro" id="IPR017441">
    <property type="entry name" value="Protein_kinase_ATP_BS"/>
</dbReference>
<feature type="binding site" evidence="10">
    <location>
        <position position="304"/>
    </location>
    <ligand>
        <name>ATP</name>
        <dbReference type="ChEBI" id="CHEBI:30616"/>
    </ligand>
</feature>
<dbReference type="Gene3D" id="1.10.510.10">
    <property type="entry name" value="Transferase(Phosphotransferase) domain 1"/>
    <property type="match status" value="1"/>
</dbReference>
<evidence type="ECO:0000313" key="14">
    <source>
        <dbReference type="EMBL" id="KAG5512847.1"/>
    </source>
</evidence>
<keyword evidence="9" id="KW-0460">Magnesium</keyword>
<keyword evidence="5 10" id="KW-0547">Nucleotide-binding</keyword>
<dbReference type="InterPro" id="IPR008271">
    <property type="entry name" value="Ser/Thr_kinase_AS"/>
</dbReference>
<dbReference type="InterPro" id="IPR011009">
    <property type="entry name" value="Kinase-like_dom_sf"/>
</dbReference>
<protein>
    <recommendedName>
        <fullName evidence="16">Protein kinase domain-containing protein</fullName>
    </recommendedName>
</protein>
<keyword evidence="4" id="KW-0479">Metal-binding</keyword>
<dbReference type="AlphaFoldDB" id="A0AAV6HID4"/>
<dbReference type="SMART" id="SM00220">
    <property type="entry name" value="S_TKc"/>
    <property type="match status" value="1"/>
</dbReference>
<dbReference type="PANTHER" id="PTHR27003">
    <property type="entry name" value="OS07G0166700 PROTEIN"/>
    <property type="match status" value="1"/>
</dbReference>
<comment type="caution">
    <text evidence="14">The sequence shown here is derived from an EMBL/GenBank/DDBJ whole genome shotgun (WGS) entry which is preliminary data.</text>
</comment>
<feature type="domain" description="PB1" evidence="13">
    <location>
        <begin position="841"/>
        <end position="923"/>
    </location>
</feature>
<dbReference type="Gene3D" id="3.30.200.20">
    <property type="entry name" value="Phosphorylase Kinase, domain 1"/>
    <property type="match status" value="1"/>
</dbReference>
<dbReference type="PROSITE" id="PS00108">
    <property type="entry name" value="PROTEIN_KINASE_ST"/>
    <property type="match status" value="1"/>
</dbReference>
<dbReference type="InterPro" id="IPR016965">
    <property type="entry name" value="Pase_PHOSPHO-typ"/>
</dbReference>
<name>A0AAV6HID4_9ERIC</name>
<dbReference type="InterPro" id="IPR036412">
    <property type="entry name" value="HAD-like_sf"/>
</dbReference>
<dbReference type="InterPro" id="IPR001245">
    <property type="entry name" value="Ser-Thr/Tyr_kinase_cat_dom"/>
</dbReference>
<dbReference type="NCBIfam" id="TIGR01488">
    <property type="entry name" value="HAD-SF-IB"/>
    <property type="match status" value="1"/>
</dbReference>
<keyword evidence="7" id="KW-0378">Hydrolase</keyword>
<comment type="cofactor">
    <cofactor evidence="1">
        <name>Mg(2+)</name>
        <dbReference type="ChEBI" id="CHEBI:18420"/>
    </cofactor>
</comment>
<proteinExistence type="predicted"/>
<dbReference type="SUPFAM" id="SSF54277">
    <property type="entry name" value="CAD &amp; PB1 domains"/>
    <property type="match status" value="1"/>
</dbReference>